<dbReference type="InterPro" id="IPR011335">
    <property type="entry name" value="Restrct_endonuc-II-like"/>
</dbReference>
<keyword evidence="2" id="KW-0255">Endonuclease</keyword>
<keyword evidence="2" id="KW-0540">Nuclease</keyword>
<name>A0A7W3PPE3_9MICO</name>
<accession>A0A7W3PPE3</accession>
<reference evidence="2 3" key="1">
    <citation type="submission" date="2020-07" db="EMBL/GenBank/DDBJ databases">
        <title>Sequencing the genomes of 1000 actinobacteria strains.</title>
        <authorList>
            <person name="Klenk H.-P."/>
        </authorList>
    </citation>
    <scope>NUCLEOTIDE SEQUENCE [LARGE SCALE GENOMIC DNA]</scope>
    <source>
        <strain evidence="2 3">DSM 23737</strain>
    </source>
</reference>
<dbReference type="GO" id="GO:0004519">
    <property type="term" value="F:endonuclease activity"/>
    <property type="evidence" value="ECO:0007669"/>
    <property type="project" value="UniProtKB-KW"/>
</dbReference>
<dbReference type="EMBL" id="JACGWU010000003">
    <property type="protein sequence ID" value="MBA8829143.1"/>
    <property type="molecule type" value="Genomic_DNA"/>
</dbReference>
<dbReference type="Gene3D" id="3.40.960.10">
    <property type="entry name" value="VSR Endonuclease"/>
    <property type="match status" value="1"/>
</dbReference>
<keyword evidence="3" id="KW-1185">Reference proteome</keyword>
<keyword evidence="2" id="KW-0378">Hydrolase</keyword>
<dbReference type="Proteomes" id="UP000524237">
    <property type="component" value="Unassembled WGS sequence"/>
</dbReference>
<dbReference type="InterPro" id="IPR007569">
    <property type="entry name" value="DUF559"/>
</dbReference>
<protein>
    <submittedName>
        <fullName evidence="2">Very-short-patch-repair endonuclease</fullName>
    </submittedName>
</protein>
<organism evidence="2 3">
    <name type="scientific">Alpinimonas psychrophila</name>
    <dbReference type="NCBI Taxonomy" id="748908"/>
    <lineage>
        <taxon>Bacteria</taxon>
        <taxon>Bacillati</taxon>
        <taxon>Actinomycetota</taxon>
        <taxon>Actinomycetes</taxon>
        <taxon>Micrococcales</taxon>
        <taxon>Microbacteriaceae</taxon>
        <taxon>Alpinimonas</taxon>
    </lineage>
</organism>
<feature type="domain" description="DUF559" evidence="1">
    <location>
        <begin position="56"/>
        <end position="112"/>
    </location>
</feature>
<dbReference type="RefSeq" id="WP_182484588.1">
    <property type="nucleotide sequence ID" value="NZ_JACGWU010000003.1"/>
</dbReference>
<dbReference type="SUPFAM" id="SSF52980">
    <property type="entry name" value="Restriction endonuclease-like"/>
    <property type="match status" value="1"/>
</dbReference>
<dbReference type="Pfam" id="PF04480">
    <property type="entry name" value="DUF559"/>
    <property type="match status" value="1"/>
</dbReference>
<comment type="caution">
    <text evidence="2">The sequence shown here is derived from an EMBL/GenBank/DDBJ whole genome shotgun (WGS) entry which is preliminary data.</text>
</comment>
<proteinExistence type="predicted"/>
<evidence type="ECO:0000259" key="1">
    <source>
        <dbReference type="Pfam" id="PF04480"/>
    </source>
</evidence>
<dbReference type="AlphaFoldDB" id="A0A7W3PPE3"/>
<evidence type="ECO:0000313" key="3">
    <source>
        <dbReference type="Proteomes" id="UP000524237"/>
    </source>
</evidence>
<sequence length="126" mass="14301">MIFSALPGRLQWLRSLVDDRSESGQETVLRLILIEAGFRVDIQVSIESVGRVDMLVDGLVVVEADSRQFHDGWEAHARDRARDVDLAALGYMSLRVLYRDIMFDQQRVISAVRGLLSSHATYPRET</sequence>
<gene>
    <name evidence="2" type="ORF">FB555_001246</name>
</gene>
<evidence type="ECO:0000313" key="2">
    <source>
        <dbReference type="EMBL" id="MBA8829143.1"/>
    </source>
</evidence>